<name>A0A1R3SY14_9BACT</name>
<dbReference type="Proteomes" id="UP000187464">
    <property type="component" value="Chromosome I"/>
</dbReference>
<dbReference type="KEGG" id="psac:PSM36_2268"/>
<dbReference type="RefSeq" id="WP_076930957.1">
    <property type="nucleotide sequence ID" value="NZ_LT605205.1"/>
</dbReference>
<dbReference type="PANTHER" id="PTHR35810:SF1">
    <property type="entry name" value="CYTOPLASMIC PROTEIN"/>
    <property type="match status" value="1"/>
</dbReference>
<proteinExistence type="predicted"/>
<protein>
    <submittedName>
        <fullName evidence="1">Putative conserved protein</fullName>
    </submittedName>
</protein>
<evidence type="ECO:0000313" key="2">
    <source>
        <dbReference type="Proteomes" id="UP000187464"/>
    </source>
</evidence>
<keyword evidence="2" id="KW-1185">Reference proteome</keyword>
<evidence type="ECO:0000313" key="1">
    <source>
        <dbReference type="EMBL" id="SCD21073.1"/>
    </source>
</evidence>
<organism evidence="1 2">
    <name type="scientific">Proteiniphilum saccharofermentans</name>
    <dbReference type="NCBI Taxonomy" id="1642647"/>
    <lineage>
        <taxon>Bacteria</taxon>
        <taxon>Pseudomonadati</taxon>
        <taxon>Bacteroidota</taxon>
        <taxon>Bacteroidia</taxon>
        <taxon>Bacteroidales</taxon>
        <taxon>Dysgonomonadaceae</taxon>
        <taxon>Proteiniphilum</taxon>
    </lineage>
</organism>
<dbReference type="AlphaFoldDB" id="A0A1R3SY14"/>
<sequence length="83" mass="9788">MVQPILMLVRLEDEIVWLDQYQMGDLFKTDRTSILRHIRNIYNSEESLEEATCAKIAQVRKEGKREVTRKISYYNLDLIISVG</sequence>
<gene>
    <name evidence="1" type="ORF">PSM36_2268</name>
</gene>
<accession>A0A1R3SY14</accession>
<dbReference type="STRING" id="1642647.PSM36_2268"/>
<dbReference type="PANTHER" id="PTHR35810">
    <property type="entry name" value="CYTOPLASMIC PROTEIN-RELATED"/>
    <property type="match status" value="1"/>
</dbReference>
<reference evidence="2" key="1">
    <citation type="submission" date="2016-08" db="EMBL/GenBank/DDBJ databases">
        <authorList>
            <person name="Wibberg D."/>
        </authorList>
    </citation>
    <scope>NUCLEOTIDE SEQUENCE [LARGE SCALE GENOMIC DNA]</scope>
</reference>
<dbReference type="EMBL" id="LT605205">
    <property type="protein sequence ID" value="SCD21073.1"/>
    <property type="molecule type" value="Genomic_DNA"/>
</dbReference>